<evidence type="ECO:0000256" key="1">
    <source>
        <dbReference type="ARBA" id="ARBA00023121"/>
    </source>
</evidence>
<dbReference type="Pfam" id="PF02645">
    <property type="entry name" value="DegV"/>
    <property type="match status" value="1"/>
</dbReference>
<dbReference type="STRING" id="35623.Aocu_08080"/>
<organism evidence="2 3">
    <name type="scientific">Acholeplasma oculi</name>
    <dbReference type="NCBI Taxonomy" id="35623"/>
    <lineage>
        <taxon>Bacteria</taxon>
        <taxon>Bacillati</taxon>
        <taxon>Mycoplasmatota</taxon>
        <taxon>Mollicutes</taxon>
        <taxon>Acholeplasmatales</taxon>
        <taxon>Acholeplasmataceae</taxon>
        <taxon>Acholeplasma</taxon>
    </lineage>
</organism>
<dbReference type="Proteomes" id="UP000032434">
    <property type="component" value="Chromosome 1"/>
</dbReference>
<dbReference type="HOGENOM" id="CLU_048251_4_3_14"/>
<gene>
    <name evidence="2" type="primary">degV4</name>
    <name evidence="2" type="ORF">Aocu_08080</name>
</gene>
<dbReference type="AlphaFoldDB" id="A0A061AH03"/>
<dbReference type="EMBL" id="LK028559">
    <property type="protein sequence ID" value="CDR30881.1"/>
    <property type="molecule type" value="Genomic_DNA"/>
</dbReference>
<reference evidence="3" key="1">
    <citation type="submission" date="2014-05" db="EMBL/GenBank/DDBJ databases">
        <authorList>
            <person name="Kube M."/>
        </authorList>
    </citation>
    <scope>NUCLEOTIDE SEQUENCE [LARGE SCALE GENOMIC DNA]</scope>
</reference>
<evidence type="ECO:0000313" key="3">
    <source>
        <dbReference type="Proteomes" id="UP000032434"/>
    </source>
</evidence>
<dbReference type="PANTHER" id="PTHR33434">
    <property type="entry name" value="DEGV DOMAIN-CONTAINING PROTEIN DR_1986-RELATED"/>
    <property type="match status" value="1"/>
</dbReference>
<evidence type="ECO:0000313" key="2">
    <source>
        <dbReference type="EMBL" id="CDR30881.1"/>
    </source>
</evidence>
<sequence length="279" mass="31177">MIKLIIDSTCDLDSNLISKFKIDVVPLQVIVNGHSYKDKFEMSVETLYDHIRNSDDVKTSLPAYDDIAPIFEKYAKENQPFIFISFAKALSGTNNFANILVKELQEKYSTQMAVVDSKNGGLATAMMVEDILDFMQTHDNFDEIVNFSNELAAQMHHVIMLDDLTQLRKGGRISAIKSVISSVLSIKPVLKLDQGYIKHHKNGIGKKRALIELVNYVEANSKDKNTVIGVNYSANEELLNDVLNLLAQRGFNHIRKGRIASVMTAHIGLDAVSLCFLGK</sequence>
<name>A0A061AH03_9MOLU</name>
<dbReference type="SUPFAM" id="SSF82549">
    <property type="entry name" value="DAK1/DegV-like"/>
    <property type="match status" value="1"/>
</dbReference>
<dbReference type="InterPro" id="IPR050270">
    <property type="entry name" value="DegV_domain_contain"/>
</dbReference>
<dbReference type="InterPro" id="IPR003797">
    <property type="entry name" value="DegV"/>
</dbReference>
<protein>
    <submittedName>
        <fullName evidence="2">DAK1/DegV-like protein</fullName>
    </submittedName>
</protein>
<proteinExistence type="predicted"/>
<dbReference type="NCBIfam" id="TIGR00762">
    <property type="entry name" value="DegV"/>
    <property type="match status" value="1"/>
</dbReference>
<dbReference type="KEGG" id="aoc:Aocu_08080"/>
<dbReference type="Gene3D" id="3.30.1180.10">
    <property type="match status" value="1"/>
</dbReference>
<dbReference type="OrthoDB" id="384457at2"/>
<keyword evidence="3" id="KW-1185">Reference proteome</keyword>
<dbReference type="Gene3D" id="3.40.50.10170">
    <property type="match status" value="1"/>
</dbReference>
<dbReference type="RefSeq" id="WP_045749369.1">
    <property type="nucleotide sequence ID" value="NZ_FUZK01000001.1"/>
</dbReference>
<accession>A0A061AH03</accession>
<dbReference type="InParanoid" id="A0A061AH03"/>
<dbReference type="PROSITE" id="PS51482">
    <property type="entry name" value="DEGV"/>
    <property type="match status" value="1"/>
</dbReference>
<dbReference type="GO" id="GO:0008289">
    <property type="term" value="F:lipid binding"/>
    <property type="evidence" value="ECO:0007669"/>
    <property type="project" value="UniProtKB-KW"/>
</dbReference>
<keyword evidence="1" id="KW-0446">Lipid-binding</keyword>
<dbReference type="InterPro" id="IPR043168">
    <property type="entry name" value="DegV_C"/>
</dbReference>
<dbReference type="PATRIC" id="fig|35623.3.peg.808"/>
<dbReference type="PANTHER" id="PTHR33434:SF2">
    <property type="entry name" value="FATTY ACID-BINDING PROTEIN TM_1468"/>
    <property type="match status" value="1"/>
</dbReference>